<evidence type="ECO:0000256" key="2">
    <source>
        <dbReference type="ARBA" id="ARBA00022475"/>
    </source>
</evidence>
<dbReference type="EC" id="2.4.-.-" evidence="9"/>
<evidence type="ECO:0000256" key="8">
    <source>
        <dbReference type="SAM" id="Phobius"/>
    </source>
</evidence>
<name>A0ABV7A3A1_9BACI</name>
<dbReference type="PANTHER" id="PTHR33908:SF11">
    <property type="entry name" value="MEMBRANE PROTEIN"/>
    <property type="match status" value="1"/>
</dbReference>
<accession>A0ABV7A3A1</accession>
<keyword evidence="4 9" id="KW-0808">Transferase</keyword>
<reference evidence="10" key="1">
    <citation type="journal article" date="2019" name="Int. J. Syst. Evol. Microbiol.">
        <title>The Global Catalogue of Microorganisms (GCM) 10K type strain sequencing project: providing services to taxonomists for standard genome sequencing and annotation.</title>
        <authorList>
            <consortium name="The Broad Institute Genomics Platform"/>
            <consortium name="The Broad Institute Genome Sequencing Center for Infectious Disease"/>
            <person name="Wu L."/>
            <person name="Ma J."/>
        </authorList>
    </citation>
    <scope>NUCLEOTIDE SEQUENCE [LARGE SCALE GENOMIC DNA]</scope>
    <source>
        <strain evidence="10">KCTC 13193</strain>
    </source>
</reference>
<feature type="transmembrane region" description="Helical" evidence="8">
    <location>
        <begin position="119"/>
        <end position="137"/>
    </location>
</feature>
<organism evidence="9 10">
    <name type="scientific">Virgibacillus sediminis</name>
    <dbReference type="NCBI Taxonomy" id="202260"/>
    <lineage>
        <taxon>Bacteria</taxon>
        <taxon>Bacillati</taxon>
        <taxon>Bacillota</taxon>
        <taxon>Bacilli</taxon>
        <taxon>Bacillales</taxon>
        <taxon>Bacillaceae</taxon>
        <taxon>Virgibacillus</taxon>
    </lineage>
</organism>
<keyword evidence="2" id="KW-1003">Cell membrane</keyword>
<evidence type="ECO:0000256" key="1">
    <source>
        <dbReference type="ARBA" id="ARBA00004651"/>
    </source>
</evidence>
<proteinExistence type="predicted"/>
<dbReference type="Proteomes" id="UP001595387">
    <property type="component" value="Unassembled WGS sequence"/>
</dbReference>
<evidence type="ECO:0000256" key="6">
    <source>
        <dbReference type="ARBA" id="ARBA00022989"/>
    </source>
</evidence>
<evidence type="ECO:0000256" key="7">
    <source>
        <dbReference type="ARBA" id="ARBA00023136"/>
    </source>
</evidence>
<keyword evidence="6 8" id="KW-1133">Transmembrane helix</keyword>
<feature type="transmembrane region" description="Helical" evidence="8">
    <location>
        <begin position="164"/>
        <end position="197"/>
    </location>
</feature>
<feature type="transmembrane region" description="Helical" evidence="8">
    <location>
        <begin position="206"/>
        <end position="228"/>
    </location>
</feature>
<feature type="transmembrane region" description="Helical" evidence="8">
    <location>
        <begin position="333"/>
        <end position="352"/>
    </location>
</feature>
<evidence type="ECO:0000256" key="4">
    <source>
        <dbReference type="ARBA" id="ARBA00022679"/>
    </source>
</evidence>
<dbReference type="InterPro" id="IPR050297">
    <property type="entry name" value="LipidA_mod_glycosyltrf_83"/>
</dbReference>
<comment type="caution">
    <text evidence="9">The sequence shown here is derived from an EMBL/GenBank/DDBJ whole genome shotgun (WGS) entry which is preliminary data.</text>
</comment>
<evidence type="ECO:0000256" key="5">
    <source>
        <dbReference type="ARBA" id="ARBA00022692"/>
    </source>
</evidence>
<dbReference type="PANTHER" id="PTHR33908">
    <property type="entry name" value="MANNOSYLTRANSFERASE YKCB-RELATED"/>
    <property type="match status" value="1"/>
</dbReference>
<dbReference type="GO" id="GO:0016757">
    <property type="term" value="F:glycosyltransferase activity"/>
    <property type="evidence" value="ECO:0007669"/>
    <property type="project" value="UniProtKB-KW"/>
</dbReference>
<feature type="transmembrane region" description="Helical" evidence="8">
    <location>
        <begin position="270"/>
        <end position="287"/>
    </location>
</feature>
<evidence type="ECO:0000313" key="10">
    <source>
        <dbReference type="Proteomes" id="UP001595387"/>
    </source>
</evidence>
<dbReference type="EMBL" id="JBHRRZ010000007">
    <property type="protein sequence ID" value="MFC2947537.1"/>
    <property type="molecule type" value="Genomic_DNA"/>
</dbReference>
<gene>
    <name evidence="9" type="ORF">ACFODW_04065</name>
</gene>
<comment type="subcellular location">
    <subcellularLocation>
        <location evidence="1">Cell membrane</location>
        <topology evidence="1">Multi-pass membrane protein</topology>
    </subcellularLocation>
</comment>
<keyword evidence="10" id="KW-1185">Reference proteome</keyword>
<evidence type="ECO:0000256" key="3">
    <source>
        <dbReference type="ARBA" id="ARBA00022676"/>
    </source>
</evidence>
<keyword evidence="3 9" id="KW-0328">Glycosyltransferase</keyword>
<keyword evidence="5 8" id="KW-0812">Transmembrane</keyword>
<evidence type="ECO:0000313" key="9">
    <source>
        <dbReference type="EMBL" id="MFC2947537.1"/>
    </source>
</evidence>
<feature type="transmembrane region" description="Helical" evidence="8">
    <location>
        <begin position="96"/>
        <end position="113"/>
    </location>
</feature>
<keyword evidence="7 8" id="KW-0472">Membrane</keyword>
<protein>
    <submittedName>
        <fullName evidence="9">ArnT family glycosyltransferase</fullName>
        <ecNumber evidence="9">2.4.-.-</ecNumber>
    </submittedName>
</protein>
<dbReference type="RefSeq" id="WP_390303378.1">
    <property type="nucleotide sequence ID" value="NZ_JBHRRZ010000007.1"/>
</dbReference>
<feature type="transmembrane region" description="Helical" evidence="8">
    <location>
        <begin position="73"/>
        <end position="91"/>
    </location>
</feature>
<feature type="transmembrane region" description="Helical" evidence="8">
    <location>
        <begin position="299"/>
        <end position="321"/>
    </location>
</feature>
<feature type="transmembrane region" description="Helical" evidence="8">
    <location>
        <begin position="364"/>
        <end position="383"/>
    </location>
</feature>
<sequence>MRRKILATDISLLLIFSAYASYILIKAKYHPSGYVSSDSAHYLQMAANLLEGNGMTTVDMVPGMSTYFATWPIGYPVLIAIASLISGLNVFWASKLMNIILVGLCLLVLRNLFQEKAGTAGLVLFAGSFTGIFAYTWSEVPFLFGLLWLIYGLVRFVGTNHRRYAVHLLFAAIFLFFMRYIGLIGAGMIGLLGFYYLYRREWQNMWLCWVTGTLPILIAGGYLLINYINAGLPTGMERVPRWESAGEFFTMLWEGILAELNYLSLWNDEFLWVSIAVLVIGGLMFLRGREFKRLFTLPASSLVLPGMFLFGAIVYYAAIIYMRWTAHFDPFNFRLLGPGTLMLMLAIIAWASQTGQRPWRRWRSFFQVVFGAAFLVNIVWNSYTLVQEPSPNYADTREQVKETYEQVEPGSIIAFENVHARYLRTDLQYIKVHFQPYFAENESLEEFLNRITPNEAPAVLLENDDTIRSHRYHESFTELAEEAGQEPNFIKINE</sequence>
<feature type="transmembrane region" description="Helical" evidence="8">
    <location>
        <begin position="142"/>
        <end position="158"/>
    </location>
</feature>